<name>A0A9J6B003_SOLCO</name>
<evidence type="ECO:0000313" key="1">
    <source>
        <dbReference type="EMBL" id="KAG5630141.1"/>
    </source>
</evidence>
<sequence>IELKQQSGARHFQRSNTFHGVSQIGFNYENFEDLADSFTLTQVNAMIIDVVNIDEQLFVMTQTIEALNKSIKRKDLQFTQLMTQLDLYFPRESSQNLTPQE</sequence>
<dbReference type="EMBL" id="JACXVP010000001">
    <property type="protein sequence ID" value="KAG5630141.1"/>
    <property type="molecule type" value="Genomic_DNA"/>
</dbReference>
<gene>
    <name evidence="1" type="ORF">H5410_001858</name>
</gene>
<accession>A0A9J6B003</accession>
<keyword evidence="2" id="KW-1185">Reference proteome</keyword>
<reference evidence="1 2" key="1">
    <citation type="submission" date="2020-09" db="EMBL/GenBank/DDBJ databases">
        <title>De no assembly of potato wild relative species, Solanum commersonii.</title>
        <authorList>
            <person name="Cho K."/>
        </authorList>
    </citation>
    <scope>NUCLEOTIDE SEQUENCE [LARGE SCALE GENOMIC DNA]</scope>
    <source>
        <strain evidence="1">LZ3.2</strain>
        <tissue evidence="1">Leaf</tissue>
    </source>
</reference>
<organism evidence="1 2">
    <name type="scientific">Solanum commersonii</name>
    <name type="common">Commerson's wild potato</name>
    <name type="synonym">Commerson's nightshade</name>
    <dbReference type="NCBI Taxonomy" id="4109"/>
    <lineage>
        <taxon>Eukaryota</taxon>
        <taxon>Viridiplantae</taxon>
        <taxon>Streptophyta</taxon>
        <taxon>Embryophyta</taxon>
        <taxon>Tracheophyta</taxon>
        <taxon>Spermatophyta</taxon>
        <taxon>Magnoliopsida</taxon>
        <taxon>eudicotyledons</taxon>
        <taxon>Gunneridae</taxon>
        <taxon>Pentapetalae</taxon>
        <taxon>asterids</taxon>
        <taxon>lamiids</taxon>
        <taxon>Solanales</taxon>
        <taxon>Solanaceae</taxon>
        <taxon>Solanoideae</taxon>
        <taxon>Solaneae</taxon>
        <taxon>Solanum</taxon>
    </lineage>
</organism>
<comment type="caution">
    <text evidence="1">The sequence shown here is derived from an EMBL/GenBank/DDBJ whole genome shotgun (WGS) entry which is preliminary data.</text>
</comment>
<dbReference type="AlphaFoldDB" id="A0A9J6B003"/>
<feature type="non-terminal residue" evidence="1">
    <location>
        <position position="101"/>
    </location>
</feature>
<dbReference type="Proteomes" id="UP000824120">
    <property type="component" value="Chromosome 1"/>
</dbReference>
<proteinExistence type="predicted"/>
<protein>
    <submittedName>
        <fullName evidence="1">Uncharacterized protein</fullName>
    </submittedName>
</protein>
<evidence type="ECO:0000313" key="2">
    <source>
        <dbReference type="Proteomes" id="UP000824120"/>
    </source>
</evidence>